<evidence type="ECO:0000313" key="5">
    <source>
        <dbReference type="Proteomes" id="UP000248214"/>
    </source>
</evidence>
<organism evidence="4 5">
    <name type="scientific">Salipaludibacillus keqinensis</name>
    <dbReference type="NCBI Taxonomy" id="2045207"/>
    <lineage>
        <taxon>Bacteria</taxon>
        <taxon>Bacillati</taxon>
        <taxon>Bacillota</taxon>
        <taxon>Bacilli</taxon>
        <taxon>Bacillales</taxon>
        <taxon>Bacillaceae</taxon>
    </lineage>
</organism>
<reference evidence="4 5" key="1">
    <citation type="submission" date="2017-10" db="EMBL/GenBank/DDBJ databases">
        <title>Bacillus sp. nov., a halophilic bacterium isolated from a Keqin Lake.</title>
        <authorList>
            <person name="Wang H."/>
        </authorList>
    </citation>
    <scope>NUCLEOTIDE SEQUENCE [LARGE SCALE GENOMIC DNA]</scope>
    <source>
        <strain evidence="4 5">KQ-12</strain>
    </source>
</reference>
<dbReference type="OrthoDB" id="3784230at2"/>
<dbReference type="InterPro" id="IPR021176">
    <property type="entry name" value="Competence-induced_CoiA"/>
</dbReference>
<evidence type="ECO:0000259" key="3">
    <source>
        <dbReference type="Pfam" id="PF25166"/>
    </source>
</evidence>
<keyword evidence="5" id="KW-1185">Reference proteome</keyword>
<name>A0A323TIV1_9BACI</name>
<proteinExistence type="predicted"/>
<feature type="domain" description="Competence protein CoiA nuclease-like" evidence="1">
    <location>
        <begin position="91"/>
        <end position="244"/>
    </location>
</feature>
<evidence type="ECO:0000313" key="4">
    <source>
        <dbReference type="EMBL" id="PYZ93497.1"/>
    </source>
</evidence>
<dbReference type="PIRSF" id="PIRSF007487">
    <property type="entry name" value="Competence-induced_CoiA_bac"/>
    <property type="match status" value="1"/>
</dbReference>
<feature type="domain" description="Competence protein CoiA-like N-terminal" evidence="2">
    <location>
        <begin position="43"/>
        <end position="85"/>
    </location>
</feature>
<dbReference type="InterPro" id="IPR057252">
    <property type="entry name" value="CoiA_C"/>
</dbReference>
<dbReference type="Pfam" id="PF25164">
    <property type="entry name" value="CoiA_N"/>
    <property type="match status" value="1"/>
</dbReference>
<dbReference type="EMBL" id="PDOD01000002">
    <property type="protein sequence ID" value="PYZ93497.1"/>
    <property type="molecule type" value="Genomic_DNA"/>
</dbReference>
<evidence type="ECO:0000259" key="2">
    <source>
        <dbReference type="Pfam" id="PF25164"/>
    </source>
</evidence>
<dbReference type="Pfam" id="PF25166">
    <property type="entry name" value="CoiA_C"/>
    <property type="match status" value="1"/>
</dbReference>
<evidence type="ECO:0000259" key="1">
    <source>
        <dbReference type="Pfam" id="PF06054"/>
    </source>
</evidence>
<dbReference type="AlphaFoldDB" id="A0A323TIV1"/>
<sequence length="432" mass="51458">MMKPTIEHTFPFRYDRRKEVMIVYRADRSDGETISLYDLKACKDELDDMRKHYQFFCPACSDKVILKLGNRQAWHFAHQPDSPCVWAKTGETLEHGEGKQAIFNWLKSFQLKPKIEQYLPELKRRPDIFVRLNDQPVVIEIQRSHIQPELFYKRHFTYVDAGYVPVWIGLQPSCEHWKLSIKSLSQLDSFLIRPTPVPHAIYFVPKASHWVLYSRFHYLQPRKTLLQITHPPLMTSPQTLLLNPSSLLIQDEKLKKEQLTSLFKHWKKQTITKRSKLFLNLTVTERKLLPLVQRYQINLNYFPAICHLPLRNLYLIDTPPQLWQTWVVIAIINDTPLNEKLNLSSITETFHHYSHYFHFTLRPSTEHPKKIIRTLLEEYFQLLCFFNVLVRVFPGVYKVIHHVTLNKTLTTLYNDDLYVMDKLIKYLDMQNK</sequence>
<dbReference type="InterPro" id="IPR010330">
    <property type="entry name" value="CoiA_nuc"/>
</dbReference>
<comment type="caution">
    <text evidence="4">The sequence shown here is derived from an EMBL/GenBank/DDBJ whole genome shotgun (WGS) entry which is preliminary data.</text>
</comment>
<dbReference type="InterPro" id="IPR057253">
    <property type="entry name" value="CoiA-like_N"/>
</dbReference>
<accession>A0A323TIV1</accession>
<feature type="domain" description="Competence protein CoiA C-terminal" evidence="3">
    <location>
        <begin position="295"/>
        <end position="402"/>
    </location>
</feature>
<protein>
    <recommendedName>
        <fullName evidence="6">Competence protein CoiA</fullName>
    </recommendedName>
</protein>
<evidence type="ECO:0008006" key="6">
    <source>
        <dbReference type="Google" id="ProtNLM"/>
    </source>
</evidence>
<dbReference type="Proteomes" id="UP000248214">
    <property type="component" value="Unassembled WGS sequence"/>
</dbReference>
<gene>
    <name evidence="4" type="ORF">CR194_10020</name>
</gene>
<dbReference type="Pfam" id="PF06054">
    <property type="entry name" value="CoiA_nuc"/>
    <property type="match status" value="1"/>
</dbReference>